<organism evidence="2 3">
    <name type="scientific">Triticum urartu</name>
    <name type="common">Red wild einkorn</name>
    <name type="synonym">Crithodium urartu</name>
    <dbReference type="NCBI Taxonomy" id="4572"/>
    <lineage>
        <taxon>Eukaryota</taxon>
        <taxon>Viridiplantae</taxon>
        <taxon>Streptophyta</taxon>
        <taxon>Embryophyta</taxon>
        <taxon>Tracheophyta</taxon>
        <taxon>Spermatophyta</taxon>
        <taxon>Magnoliopsida</taxon>
        <taxon>Liliopsida</taxon>
        <taxon>Poales</taxon>
        <taxon>Poaceae</taxon>
        <taxon>BOP clade</taxon>
        <taxon>Pooideae</taxon>
        <taxon>Triticodae</taxon>
        <taxon>Triticeae</taxon>
        <taxon>Triticinae</taxon>
        <taxon>Triticum</taxon>
    </lineage>
</organism>
<feature type="compositionally biased region" description="Low complexity" evidence="1">
    <location>
        <begin position="1"/>
        <end position="10"/>
    </location>
</feature>
<reference evidence="2" key="2">
    <citation type="submission" date="2018-03" db="EMBL/GenBank/DDBJ databases">
        <title>The Triticum urartu genome reveals the dynamic nature of wheat genome evolution.</title>
        <authorList>
            <person name="Ling H."/>
            <person name="Ma B."/>
            <person name="Shi X."/>
            <person name="Liu H."/>
            <person name="Dong L."/>
            <person name="Sun H."/>
            <person name="Cao Y."/>
            <person name="Gao Q."/>
            <person name="Zheng S."/>
            <person name="Li Y."/>
            <person name="Yu Y."/>
            <person name="Du H."/>
            <person name="Qi M."/>
            <person name="Li Y."/>
            <person name="Yu H."/>
            <person name="Cui Y."/>
            <person name="Wang N."/>
            <person name="Chen C."/>
            <person name="Wu H."/>
            <person name="Zhao Y."/>
            <person name="Zhang J."/>
            <person name="Li Y."/>
            <person name="Zhou W."/>
            <person name="Zhang B."/>
            <person name="Hu W."/>
            <person name="Eijk M."/>
            <person name="Tang J."/>
            <person name="Witsenboer H."/>
            <person name="Zhao S."/>
            <person name="Li Z."/>
            <person name="Zhang A."/>
            <person name="Wang D."/>
            <person name="Liang C."/>
        </authorList>
    </citation>
    <scope>NUCLEOTIDE SEQUENCE [LARGE SCALE GENOMIC DNA]</scope>
    <source>
        <strain evidence="2">cv. G1812</strain>
    </source>
</reference>
<dbReference type="EnsemblPlants" id="TuG1812G0300003339.01.T01">
    <property type="protein sequence ID" value="TuG1812G0300003339.01.T01.cds289933"/>
    <property type="gene ID" value="TuG1812G0300003339.01"/>
</dbReference>
<evidence type="ECO:0000313" key="3">
    <source>
        <dbReference type="Proteomes" id="UP000015106"/>
    </source>
</evidence>
<dbReference type="AlphaFoldDB" id="A0A8R7TXT4"/>
<reference evidence="2" key="3">
    <citation type="submission" date="2022-06" db="UniProtKB">
        <authorList>
            <consortium name="EnsemblPlants"/>
        </authorList>
    </citation>
    <scope>IDENTIFICATION</scope>
</reference>
<evidence type="ECO:0000256" key="1">
    <source>
        <dbReference type="SAM" id="MobiDB-lite"/>
    </source>
</evidence>
<keyword evidence="3" id="KW-1185">Reference proteome</keyword>
<protein>
    <submittedName>
        <fullName evidence="2">Uncharacterized protein</fullName>
    </submittedName>
</protein>
<sequence length="87" mass="9485">SSGEPQAAGDGEAGGVGVHQGHHRGGERVPNHHGRHRVVPVRAAEVQRQGGMQRGIAAFRKCGCRYCGVAQGRKKKKNMHKQKRRSR</sequence>
<dbReference type="Gramene" id="TuG1812G0300003339.01.T01">
    <property type="protein sequence ID" value="TuG1812G0300003339.01.T01.cds289933"/>
    <property type="gene ID" value="TuG1812G0300003339.01"/>
</dbReference>
<proteinExistence type="predicted"/>
<feature type="region of interest" description="Disordered" evidence="1">
    <location>
        <begin position="1"/>
        <end position="38"/>
    </location>
</feature>
<dbReference type="Proteomes" id="UP000015106">
    <property type="component" value="Chromosome 3"/>
</dbReference>
<accession>A0A8R7TXT4</accession>
<evidence type="ECO:0000313" key="2">
    <source>
        <dbReference type="EnsemblPlants" id="TuG1812G0300003339.01.T01.cds289933"/>
    </source>
</evidence>
<reference evidence="3" key="1">
    <citation type="journal article" date="2013" name="Nature">
        <title>Draft genome of the wheat A-genome progenitor Triticum urartu.</title>
        <authorList>
            <person name="Ling H.Q."/>
            <person name="Zhao S."/>
            <person name="Liu D."/>
            <person name="Wang J."/>
            <person name="Sun H."/>
            <person name="Zhang C."/>
            <person name="Fan H."/>
            <person name="Li D."/>
            <person name="Dong L."/>
            <person name="Tao Y."/>
            <person name="Gao C."/>
            <person name="Wu H."/>
            <person name="Li Y."/>
            <person name="Cui Y."/>
            <person name="Guo X."/>
            <person name="Zheng S."/>
            <person name="Wang B."/>
            <person name="Yu K."/>
            <person name="Liang Q."/>
            <person name="Yang W."/>
            <person name="Lou X."/>
            <person name="Chen J."/>
            <person name="Feng M."/>
            <person name="Jian J."/>
            <person name="Zhang X."/>
            <person name="Luo G."/>
            <person name="Jiang Y."/>
            <person name="Liu J."/>
            <person name="Wang Z."/>
            <person name="Sha Y."/>
            <person name="Zhang B."/>
            <person name="Wu H."/>
            <person name="Tang D."/>
            <person name="Shen Q."/>
            <person name="Xue P."/>
            <person name="Zou S."/>
            <person name="Wang X."/>
            <person name="Liu X."/>
            <person name="Wang F."/>
            <person name="Yang Y."/>
            <person name="An X."/>
            <person name="Dong Z."/>
            <person name="Zhang K."/>
            <person name="Zhang X."/>
            <person name="Luo M.C."/>
            <person name="Dvorak J."/>
            <person name="Tong Y."/>
            <person name="Wang J."/>
            <person name="Yang H."/>
            <person name="Li Z."/>
            <person name="Wang D."/>
            <person name="Zhang A."/>
            <person name="Wang J."/>
        </authorList>
    </citation>
    <scope>NUCLEOTIDE SEQUENCE</scope>
    <source>
        <strain evidence="3">cv. G1812</strain>
    </source>
</reference>
<name>A0A8R7TXT4_TRIUA</name>